<dbReference type="SUPFAM" id="SSF52009">
    <property type="entry name" value="Phosphohistidine domain"/>
    <property type="match status" value="1"/>
</dbReference>
<dbReference type="Pfam" id="PF00391">
    <property type="entry name" value="PEP-utilizers"/>
    <property type="match status" value="1"/>
</dbReference>
<evidence type="ECO:0000313" key="4">
    <source>
        <dbReference type="EMBL" id="CAA9300241.1"/>
    </source>
</evidence>
<reference evidence="4" key="1">
    <citation type="submission" date="2020-02" db="EMBL/GenBank/DDBJ databases">
        <authorList>
            <person name="Meier V. D."/>
        </authorList>
    </citation>
    <scope>NUCLEOTIDE SEQUENCE</scope>
    <source>
        <strain evidence="4">AVDCRST_MAG77</strain>
    </source>
</reference>
<dbReference type="GO" id="GO:0005524">
    <property type="term" value="F:ATP binding"/>
    <property type="evidence" value="ECO:0007669"/>
    <property type="project" value="InterPro"/>
</dbReference>
<dbReference type="InterPro" id="IPR051549">
    <property type="entry name" value="PEP_Utilizing_Enz"/>
</dbReference>
<feature type="region of interest" description="Disordered" evidence="1">
    <location>
        <begin position="1"/>
        <end position="21"/>
    </location>
</feature>
<name>A0A6J4K9Z2_9CHLR</name>
<dbReference type="GO" id="GO:0008986">
    <property type="term" value="F:pyruvate, water dikinase activity"/>
    <property type="evidence" value="ECO:0007669"/>
    <property type="project" value="UniProtKB-EC"/>
</dbReference>
<dbReference type="EMBL" id="CADCTC010000292">
    <property type="protein sequence ID" value="CAA9300241.1"/>
    <property type="molecule type" value="Genomic_DNA"/>
</dbReference>
<dbReference type="PANTHER" id="PTHR43615">
    <property type="entry name" value="PHOSPHOENOLPYRUVATE SYNTHASE-RELATED"/>
    <property type="match status" value="1"/>
</dbReference>
<dbReference type="InterPro" id="IPR036637">
    <property type="entry name" value="Phosphohistidine_dom_sf"/>
</dbReference>
<dbReference type="SUPFAM" id="SSF56059">
    <property type="entry name" value="Glutathione synthetase ATP-binding domain-like"/>
    <property type="match status" value="1"/>
</dbReference>
<feature type="compositionally biased region" description="Low complexity" evidence="1">
    <location>
        <begin position="7"/>
        <end position="18"/>
    </location>
</feature>
<feature type="compositionally biased region" description="Basic and acidic residues" evidence="1">
    <location>
        <begin position="776"/>
        <end position="797"/>
    </location>
</feature>
<accession>A0A6J4K9Z2</accession>
<feature type="domain" description="Pyruvate phosphate dikinase AMP/ATP-binding" evidence="3">
    <location>
        <begin position="73"/>
        <end position="319"/>
    </location>
</feature>
<dbReference type="Gene3D" id="3.50.30.10">
    <property type="entry name" value="Phosphohistidine domain"/>
    <property type="match status" value="1"/>
</dbReference>
<feature type="region of interest" description="Disordered" evidence="1">
    <location>
        <begin position="336"/>
        <end position="355"/>
    </location>
</feature>
<evidence type="ECO:0000259" key="2">
    <source>
        <dbReference type="Pfam" id="PF00391"/>
    </source>
</evidence>
<dbReference type="InterPro" id="IPR013815">
    <property type="entry name" value="ATP_grasp_subdomain_1"/>
</dbReference>
<dbReference type="AlphaFoldDB" id="A0A6J4K9Z2"/>
<gene>
    <name evidence="4" type="ORF">AVDCRST_MAG77-5560</name>
</gene>
<evidence type="ECO:0000256" key="1">
    <source>
        <dbReference type="SAM" id="MobiDB-lite"/>
    </source>
</evidence>
<proteinExistence type="predicted"/>
<feature type="region of interest" description="Disordered" evidence="1">
    <location>
        <begin position="762"/>
        <end position="807"/>
    </location>
</feature>
<dbReference type="InterPro" id="IPR002192">
    <property type="entry name" value="PPDK_AMP/ATP-bd"/>
</dbReference>
<dbReference type="InterPro" id="IPR008279">
    <property type="entry name" value="PEP-util_enz_mobile_dom"/>
</dbReference>
<protein>
    <submittedName>
        <fullName evidence="4">Phosphoenolpyruvate synthase</fullName>
        <ecNumber evidence="4">2.7.9.2</ecNumber>
    </submittedName>
</protein>
<sequence length="919" mass="98048">MTMTSQPVAAPAAVRDAPATPPADVPVIDVTQVIQWLDAAAAGAVLGGKAGPLTRLAAAGLPVPPGFVITPEAFEGGDLQRDVREAIARAYAELGQRAGAARDTGDAEPLVAVRSSGTAEDLAEASFAGQYETVLGVRGTEAVVAAALHCWASLHAPHAARYRQSVEERTGRTLPPPAMAVLVQLLVSADAAGVAFTADPLSGDRSCVTLNAAWGLGQSVVDGEVEADTWQVDRETKLTLRQTTGHKPTRTGAGPDAPREAVPDALQRRPCLLPNQVTQVVELTLHAEAVLGVPADVEWAVEGERAWLLQARPITTGVAEVTTTAAPAAVAPVPNAGLESHAEGPTPDFPFSWPDAEAPRLHWKRQGDQPDQPVPAPMRPLSVDVYHAFQRTWANSGRLRGGDTLPRSIVLNGIGYSTRASNPMPEAEREAQKQLFERAALALHDRGETYLQTVVFPEVDAANERLAAVDVWTAEPAALAAHFEEALRWYERAWTLHWMWGPNGPKERFQKLYAELTGDKREESAAELLGHEPNLLTDAIDGLVELARIAQSHAPLRALLLELSAAEALVAVRGDVDGAAEFCTALDALLERQGLRCGEGYGNDRDEMLPGWREDPSLVIELVQRYVPQDLDAMAAARAAAIARRDARAAEIRASITDEAKLRDFDFWLTAARKAQQGFEDHNYKIDSAATSLLHLAIAGSGRRLAAAGVLAAESDIWWLHAQEAPLALRGLIPPAAPDRAPDWPQLVEARKALQRWQETLTPPEALGAPPPPPEQKPDAATDTKSDGDAAAEEKPAPPENVLITGQTGSLGVATGRVRLVDRNTAVPHAEAGDVLVAHNAGPAWTPLFPMVAAVVLDAGAFFQHAMLTCREYGVPAVFQTKEATKVLRDGQRVTVDATHGWVLPAPPATPVLPEPPAD</sequence>
<dbReference type="PANTHER" id="PTHR43615:SF1">
    <property type="entry name" value="PPDK_N DOMAIN-CONTAINING PROTEIN"/>
    <property type="match status" value="1"/>
</dbReference>
<dbReference type="Gene3D" id="3.30.470.20">
    <property type="entry name" value="ATP-grasp fold, B domain"/>
    <property type="match status" value="1"/>
</dbReference>
<dbReference type="Pfam" id="PF01326">
    <property type="entry name" value="PPDK_N"/>
    <property type="match status" value="1"/>
</dbReference>
<keyword evidence="4" id="KW-0670">Pyruvate</keyword>
<feature type="domain" description="PEP-utilising enzyme mobile" evidence="2">
    <location>
        <begin position="831"/>
        <end position="901"/>
    </location>
</feature>
<dbReference type="EC" id="2.7.9.2" evidence="4"/>
<evidence type="ECO:0000259" key="3">
    <source>
        <dbReference type="Pfam" id="PF01326"/>
    </source>
</evidence>
<keyword evidence="4" id="KW-0808">Transferase</keyword>
<organism evidence="4">
    <name type="scientific">uncultured Chloroflexota bacterium</name>
    <dbReference type="NCBI Taxonomy" id="166587"/>
    <lineage>
        <taxon>Bacteria</taxon>
        <taxon>Bacillati</taxon>
        <taxon>Chloroflexota</taxon>
        <taxon>environmental samples</taxon>
    </lineage>
</organism>
<dbReference type="Gene3D" id="3.30.1490.20">
    <property type="entry name" value="ATP-grasp fold, A domain"/>
    <property type="match status" value="2"/>
</dbReference>